<protein>
    <submittedName>
        <fullName evidence="2">Secreted protein</fullName>
    </submittedName>
</protein>
<evidence type="ECO:0000313" key="1">
    <source>
        <dbReference type="Proteomes" id="UP000050761"/>
    </source>
</evidence>
<sequence length="72" mass="8426">LLQVWLMNIVMACWRYMRCDNCQMLVLAATAHATPQLHSTTYFRNVSLHELISLTISRFIMLGCCWCDLFVK</sequence>
<evidence type="ECO:0000313" key="2">
    <source>
        <dbReference type="WBParaSite" id="HPBE_0002593701-mRNA-1"/>
    </source>
</evidence>
<reference evidence="2" key="1">
    <citation type="submission" date="2019-09" db="UniProtKB">
        <authorList>
            <consortium name="WormBaseParasite"/>
        </authorList>
    </citation>
    <scope>IDENTIFICATION</scope>
</reference>
<keyword evidence="1" id="KW-1185">Reference proteome</keyword>
<organism evidence="1 2">
    <name type="scientific">Heligmosomoides polygyrus</name>
    <name type="common">Parasitic roundworm</name>
    <dbReference type="NCBI Taxonomy" id="6339"/>
    <lineage>
        <taxon>Eukaryota</taxon>
        <taxon>Metazoa</taxon>
        <taxon>Ecdysozoa</taxon>
        <taxon>Nematoda</taxon>
        <taxon>Chromadorea</taxon>
        <taxon>Rhabditida</taxon>
        <taxon>Rhabditina</taxon>
        <taxon>Rhabditomorpha</taxon>
        <taxon>Strongyloidea</taxon>
        <taxon>Heligmosomidae</taxon>
        <taxon>Heligmosomoides</taxon>
    </lineage>
</organism>
<dbReference type="WBParaSite" id="HPBE_0002593701-mRNA-1">
    <property type="protein sequence ID" value="HPBE_0002593701-mRNA-1"/>
    <property type="gene ID" value="HPBE_0002593701"/>
</dbReference>
<proteinExistence type="predicted"/>
<dbReference type="AlphaFoldDB" id="A0A183GTB7"/>
<name>A0A183GTB7_HELPZ</name>
<accession>A0A183GTB7</accession>
<dbReference type="Proteomes" id="UP000050761">
    <property type="component" value="Unassembled WGS sequence"/>
</dbReference>